<gene>
    <name evidence="2" type="ORF">GCM10023187_47960</name>
</gene>
<accession>A0ABP8KTV3</accession>
<dbReference type="RefSeq" id="WP_345270593.1">
    <property type="nucleotide sequence ID" value="NZ_BAABHB010000014.1"/>
</dbReference>
<feature type="transmembrane region" description="Helical" evidence="1">
    <location>
        <begin position="209"/>
        <end position="227"/>
    </location>
</feature>
<feature type="transmembrane region" description="Helical" evidence="1">
    <location>
        <begin position="94"/>
        <end position="113"/>
    </location>
</feature>
<comment type="caution">
    <text evidence="2">The sequence shown here is derived from an EMBL/GenBank/DDBJ whole genome shotgun (WGS) entry which is preliminary data.</text>
</comment>
<dbReference type="NCBIfam" id="NF047767">
    <property type="entry name" value="LBF_2804_fam"/>
    <property type="match status" value="1"/>
</dbReference>
<organism evidence="2 3">
    <name type="scientific">Nibrella viscosa</name>
    <dbReference type="NCBI Taxonomy" id="1084524"/>
    <lineage>
        <taxon>Bacteria</taxon>
        <taxon>Pseudomonadati</taxon>
        <taxon>Bacteroidota</taxon>
        <taxon>Cytophagia</taxon>
        <taxon>Cytophagales</taxon>
        <taxon>Spirosomataceae</taxon>
        <taxon>Nibrella</taxon>
    </lineage>
</organism>
<keyword evidence="1" id="KW-0472">Membrane</keyword>
<dbReference type="Proteomes" id="UP001500936">
    <property type="component" value="Unassembled WGS sequence"/>
</dbReference>
<feature type="transmembrane region" description="Helical" evidence="1">
    <location>
        <begin position="53"/>
        <end position="74"/>
    </location>
</feature>
<evidence type="ECO:0000256" key="1">
    <source>
        <dbReference type="SAM" id="Phobius"/>
    </source>
</evidence>
<dbReference type="EMBL" id="BAABHB010000014">
    <property type="protein sequence ID" value="GAA4416495.1"/>
    <property type="molecule type" value="Genomic_DNA"/>
</dbReference>
<sequence>MATPPPNDASGPTNHLALRYLRRSLDLTHPADEPFVMNEWEQRIIRRVKWETIASATGVGTAGLLLLYLPQYFWPALFESTLIAVFEQEYEVPLITILYGILLVYLEVYLLIYMNLRAIRIIMAICQFPRAHDPHYERHLYATTEAALDTDNFGLFRFGLHPYFSLPQWGLTVFFLSHKLLAAVSTFLLKFLLRLLWGGYAVPVLTNTLIGIPMFAFWNVIASLAVIHEAKIRIMAPLTIRGFVDEIHEEWGQNPQFCALIPEALSFLSIQARQYNYAHLLLTEELMDRFGLDVIHPKGRLLEQMAQVPDEVRQGLERLIVFGALIDGRLSRLEKRRLRQLKVNGWLTYQMTEIKAMGKQFCQGRGLWI</sequence>
<proteinExistence type="predicted"/>
<keyword evidence="1" id="KW-1133">Transmembrane helix</keyword>
<keyword evidence="3" id="KW-1185">Reference proteome</keyword>
<evidence type="ECO:0000313" key="2">
    <source>
        <dbReference type="EMBL" id="GAA4416495.1"/>
    </source>
</evidence>
<reference evidence="3" key="1">
    <citation type="journal article" date="2019" name="Int. J. Syst. Evol. Microbiol.">
        <title>The Global Catalogue of Microorganisms (GCM) 10K type strain sequencing project: providing services to taxonomists for standard genome sequencing and annotation.</title>
        <authorList>
            <consortium name="The Broad Institute Genomics Platform"/>
            <consortium name="The Broad Institute Genome Sequencing Center for Infectious Disease"/>
            <person name="Wu L."/>
            <person name="Ma J."/>
        </authorList>
    </citation>
    <scope>NUCLEOTIDE SEQUENCE [LARGE SCALE GENOMIC DNA]</scope>
    <source>
        <strain evidence="3">JCM 17925</strain>
    </source>
</reference>
<protein>
    <submittedName>
        <fullName evidence="2">Uncharacterized protein</fullName>
    </submittedName>
</protein>
<name>A0ABP8KTV3_9BACT</name>
<keyword evidence="1" id="KW-0812">Transmembrane</keyword>
<evidence type="ECO:0000313" key="3">
    <source>
        <dbReference type="Proteomes" id="UP001500936"/>
    </source>
</evidence>